<dbReference type="HOGENOM" id="CLU_065829_0_0_1"/>
<dbReference type="RefSeq" id="XP_007335115.1">
    <property type="nucleotide sequence ID" value="XM_007335053.1"/>
</dbReference>
<feature type="region of interest" description="Disordered" evidence="1">
    <location>
        <begin position="124"/>
        <end position="230"/>
    </location>
</feature>
<proteinExistence type="predicted"/>
<evidence type="ECO:0000313" key="3">
    <source>
        <dbReference type="Proteomes" id="UP000008493"/>
    </source>
</evidence>
<evidence type="ECO:0000313" key="2">
    <source>
        <dbReference type="EMBL" id="EKM74246.1"/>
    </source>
</evidence>
<feature type="compositionally biased region" description="Acidic residues" evidence="1">
    <location>
        <begin position="208"/>
        <end position="224"/>
    </location>
</feature>
<dbReference type="GeneID" id="18827946"/>
<accession>K5WG56</accession>
<gene>
    <name evidence="2" type="ORF">AGABI1DRAFT_133464</name>
</gene>
<dbReference type="Proteomes" id="UP000008493">
    <property type="component" value="Unassembled WGS sequence"/>
</dbReference>
<dbReference type="AlphaFoldDB" id="K5WG56"/>
<feature type="compositionally biased region" description="Polar residues" evidence="1">
    <location>
        <begin position="130"/>
        <end position="141"/>
    </location>
</feature>
<dbReference type="KEGG" id="abp:AGABI1DRAFT133464"/>
<evidence type="ECO:0000256" key="1">
    <source>
        <dbReference type="SAM" id="MobiDB-lite"/>
    </source>
</evidence>
<dbReference type="OMA" id="VEDWPAN"/>
<reference evidence="3" key="1">
    <citation type="journal article" date="2012" name="Proc. Natl. Acad. Sci. U.S.A.">
        <title>Genome sequence of the button mushroom Agaricus bisporus reveals mechanisms governing adaptation to a humic-rich ecological niche.</title>
        <authorList>
            <person name="Morin E."/>
            <person name="Kohler A."/>
            <person name="Baker A.R."/>
            <person name="Foulongne-Oriol M."/>
            <person name="Lombard V."/>
            <person name="Nagy L.G."/>
            <person name="Ohm R.A."/>
            <person name="Patyshakuliyeva A."/>
            <person name="Brun A."/>
            <person name="Aerts A.L."/>
            <person name="Bailey A.M."/>
            <person name="Billette C."/>
            <person name="Coutinho P.M."/>
            <person name="Deakin G."/>
            <person name="Doddapaneni H."/>
            <person name="Floudas D."/>
            <person name="Grimwood J."/>
            <person name="Hilden K."/>
            <person name="Kuees U."/>
            <person name="LaButti K.M."/>
            <person name="Lapidus A."/>
            <person name="Lindquist E.A."/>
            <person name="Lucas S.M."/>
            <person name="Murat C."/>
            <person name="Riley R.W."/>
            <person name="Salamov A.A."/>
            <person name="Schmutz J."/>
            <person name="Subramanian V."/>
            <person name="Woesten H.A.B."/>
            <person name="Xu J."/>
            <person name="Eastwood D.C."/>
            <person name="Foster G.D."/>
            <person name="Sonnenberg A.S."/>
            <person name="Cullen D."/>
            <person name="de Vries R.P."/>
            <person name="Lundell T."/>
            <person name="Hibbett D.S."/>
            <person name="Henrissat B."/>
            <person name="Burton K.S."/>
            <person name="Kerrigan R.W."/>
            <person name="Challen M.P."/>
            <person name="Grigoriev I.V."/>
            <person name="Martin F."/>
        </authorList>
    </citation>
    <scope>NUCLEOTIDE SEQUENCE [LARGE SCALE GENOMIC DNA]</scope>
    <source>
        <strain evidence="3">JB137-S8 / ATCC MYA-4627 / FGSC 10392</strain>
    </source>
</reference>
<dbReference type="InParanoid" id="K5WG56"/>
<dbReference type="EMBL" id="JH971542">
    <property type="protein sequence ID" value="EKM74246.1"/>
    <property type="molecule type" value="Genomic_DNA"/>
</dbReference>
<name>K5WG56_AGABU</name>
<sequence>MFVSLAQFRQMATFLSREQLAGMIILINNLLSLPPSVLSAPTPSPANVIILEQYTALIQAHLAPMSRGLVPTTPASVSACLSEHLTAPLSQVSPVFRPLDLPLSSQAMEVDSGLQTCPLPRPVGAAAAQRSGTMPPSSYSSFGLPAHRSSPAPETLTIQIPPLSHVSSQNSVKCRRKESSPPAQEPPPVHEALHKDTTPALPKVTVEDPIELTEESSDEDDSDYVDGAPKKGKARSHCKIDLVESTGLSLGGDLLASILKVFSFPRVEDWPANPCLNCLTGFLPTCTHGTKQFHHFPLGPLSWSEAQVQEEKDGAFSKNGPCNTCLEKHIPHCDHAKPPCLTQFIAESVQPTAMLASTSE</sequence>
<keyword evidence="3" id="KW-1185">Reference proteome</keyword>
<organism evidence="2 3">
    <name type="scientific">Agaricus bisporus var. burnettii (strain JB137-S8 / ATCC MYA-4627 / FGSC 10392)</name>
    <name type="common">White button mushroom</name>
    <dbReference type="NCBI Taxonomy" id="597362"/>
    <lineage>
        <taxon>Eukaryota</taxon>
        <taxon>Fungi</taxon>
        <taxon>Dikarya</taxon>
        <taxon>Basidiomycota</taxon>
        <taxon>Agaricomycotina</taxon>
        <taxon>Agaricomycetes</taxon>
        <taxon>Agaricomycetidae</taxon>
        <taxon>Agaricales</taxon>
        <taxon>Agaricineae</taxon>
        <taxon>Agaricaceae</taxon>
        <taxon>Agaricus</taxon>
    </lineage>
</organism>
<protein>
    <submittedName>
        <fullName evidence="2">Uncharacterized protein</fullName>
    </submittedName>
</protein>